<dbReference type="EMBL" id="LR797244">
    <property type="protein sequence ID" value="CAB4195854.1"/>
    <property type="molecule type" value="Genomic_DNA"/>
</dbReference>
<dbReference type="EMBL" id="LR797513">
    <property type="protein sequence ID" value="CAB4222607.1"/>
    <property type="molecule type" value="Genomic_DNA"/>
</dbReference>
<evidence type="ECO:0000313" key="1">
    <source>
        <dbReference type="EMBL" id="CAB4167780.1"/>
    </source>
</evidence>
<gene>
    <name evidence="2" type="ORF">UFOVP1293_62</name>
    <name evidence="3" type="ORF">UFOVP1644_80</name>
    <name evidence="1" type="ORF">UFOVP860_49</name>
</gene>
<accession>A0A6J5T7X3</accession>
<organism evidence="3">
    <name type="scientific">uncultured Caudovirales phage</name>
    <dbReference type="NCBI Taxonomy" id="2100421"/>
    <lineage>
        <taxon>Viruses</taxon>
        <taxon>Duplodnaviria</taxon>
        <taxon>Heunggongvirae</taxon>
        <taxon>Uroviricota</taxon>
        <taxon>Caudoviricetes</taxon>
        <taxon>Peduoviridae</taxon>
        <taxon>Maltschvirus</taxon>
        <taxon>Maltschvirus maltsch</taxon>
    </lineage>
</organism>
<sequence>MSGLGDAPIVAEHRETMNQIAKTLDAIFNGTVTGAERKTGFVLLVFPFGEAEGQRCNFLSNGAGRADLAVLFKEMAARMGGMPETKGGRA</sequence>
<name>A0A6J5T7X3_9CAUD</name>
<evidence type="ECO:0000313" key="2">
    <source>
        <dbReference type="EMBL" id="CAB4195854.1"/>
    </source>
</evidence>
<protein>
    <submittedName>
        <fullName evidence="3">Uncharacterized protein</fullName>
    </submittedName>
</protein>
<dbReference type="EMBL" id="LR796812">
    <property type="protein sequence ID" value="CAB4167780.1"/>
    <property type="molecule type" value="Genomic_DNA"/>
</dbReference>
<reference evidence="3" key="1">
    <citation type="submission" date="2020-05" db="EMBL/GenBank/DDBJ databases">
        <authorList>
            <person name="Chiriac C."/>
            <person name="Salcher M."/>
            <person name="Ghai R."/>
            <person name="Kavagutti S V."/>
        </authorList>
    </citation>
    <scope>NUCLEOTIDE SEQUENCE</scope>
</reference>
<proteinExistence type="predicted"/>
<evidence type="ECO:0000313" key="3">
    <source>
        <dbReference type="EMBL" id="CAB4222607.1"/>
    </source>
</evidence>